<feature type="compositionally biased region" description="Basic residues" evidence="1">
    <location>
        <begin position="326"/>
        <end position="335"/>
    </location>
</feature>
<dbReference type="CDD" id="cd06257">
    <property type="entry name" value="DnaJ"/>
    <property type="match status" value="1"/>
</dbReference>
<accession>A0ABC8M7P9</accession>
<evidence type="ECO:0000259" key="2">
    <source>
        <dbReference type="PROSITE" id="PS50076"/>
    </source>
</evidence>
<dbReference type="EMBL" id="CAKOAT010975154">
    <property type="protein sequence ID" value="CAH8392009.1"/>
    <property type="molecule type" value="Genomic_DNA"/>
</dbReference>
<dbReference type="Gene3D" id="1.10.287.110">
    <property type="entry name" value="DnaJ domain"/>
    <property type="match status" value="1"/>
</dbReference>
<dbReference type="PANTHER" id="PTHR45089:SF43">
    <property type="entry name" value="DNAJ HEAT SHOCK N-TERMINAL DOMAIN-CONTAINING PROTEIN-RELATED"/>
    <property type="match status" value="1"/>
</dbReference>
<dbReference type="PROSITE" id="PS50076">
    <property type="entry name" value="DNAJ_2"/>
    <property type="match status" value="1"/>
</dbReference>
<protein>
    <recommendedName>
        <fullName evidence="2">J domain-containing protein</fullName>
    </recommendedName>
</protein>
<feature type="region of interest" description="Disordered" evidence="1">
    <location>
        <begin position="130"/>
        <end position="156"/>
    </location>
</feature>
<dbReference type="SUPFAM" id="SSF46565">
    <property type="entry name" value="Chaperone J-domain"/>
    <property type="match status" value="1"/>
</dbReference>
<dbReference type="PRINTS" id="PR00625">
    <property type="entry name" value="JDOMAIN"/>
</dbReference>
<evidence type="ECO:0000313" key="3">
    <source>
        <dbReference type="EMBL" id="CAH8392009.1"/>
    </source>
</evidence>
<feature type="domain" description="J" evidence="2">
    <location>
        <begin position="65"/>
        <end position="129"/>
    </location>
</feature>
<evidence type="ECO:0000256" key="1">
    <source>
        <dbReference type="SAM" id="MobiDB-lite"/>
    </source>
</evidence>
<dbReference type="SMART" id="SM00271">
    <property type="entry name" value="DnaJ"/>
    <property type="match status" value="1"/>
</dbReference>
<proteinExistence type="predicted"/>
<feature type="compositionally biased region" description="Low complexity" evidence="1">
    <location>
        <begin position="375"/>
        <end position="384"/>
    </location>
</feature>
<keyword evidence="4" id="KW-1185">Reference proteome</keyword>
<dbReference type="InterPro" id="IPR001623">
    <property type="entry name" value="DnaJ_domain"/>
</dbReference>
<dbReference type="Pfam" id="PF00226">
    <property type="entry name" value="DnaJ"/>
    <property type="match status" value="1"/>
</dbReference>
<dbReference type="Proteomes" id="UP001642260">
    <property type="component" value="Unassembled WGS sequence"/>
</dbReference>
<gene>
    <name evidence="3" type="ORF">ERUC_LOCUS44492</name>
</gene>
<comment type="caution">
    <text evidence="3">The sequence shown here is derived from an EMBL/GenBank/DDBJ whole genome shotgun (WGS) entry which is preliminary data.</text>
</comment>
<reference evidence="3 4" key="1">
    <citation type="submission" date="2022-03" db="EMBL/GenBank/DDBJ databases">
        <authorList>
            <person name="Macdonald S."/>
            <person name="Ahmed S."/>
            <person name="Newling K."/>
        </authorList>
    </citation>
    <scope>NUCLEOTIDE SEQUENCE [LARGE SCALE GENOMIC DNA]</scope>
</reference>
<dbReference type="PANTHER" id="PTHR45089">
    <property type="entry name" value="DNAJ HEAT SHOCK AMINO-TERMINAL DOMAIN PROTEIN-RELATED"/>
    <property type="match status" value="1"/>
</dbReference>
<organism evidence="3 4">
    <name type="scientific">Eruca vesicaria subsp. sativa</name>
    <name type="common">Garden rocket</name>
    <name type="synonym">Eruca sativa</name>
    <dbReference type="NCBI Taxonomy" id="29727"/>
    <lineage>
        <taxon>Eukaryota</taxon>
        <taxon>Viridiplantae</taxon>
        <taxon>Streptophyta</taxon>
        <taxon>Embryophyta</taxon>
        <taxon>Tracheophyta</taxon>
        <taxon>Spermatophyta</taxon>
        <taxon>Magnoliopsida</taxon>
        <taxon>eudicotyledons</taxon>
        <taxon>Gunneridae</taxon>
        <taxon>Pentapetalae</taxon>
        <taxon>rosids</taxon>
        <taxon>malvids</taxon>
        <taxon>Brassicales</taxon>
        <taxon>Brassicaceae</taxon>
        <taxon>Brassiceae</taxon>
        <taxon>Eruca</taxon>
    </lineage>
</organism>
<dbReference type="InterPro" id="IPR036869">
    <property type="entry name" value="J_dom_sf"/>
</dbReference>
<sequence length="876" mass="99572">MSNKDEALRAKGLAEDWMSKSDFTTARRVAVKAQKMDETLENISHMIMVCDVHIAAQEKSGDETDWYKILQVELNADENTIKKQYRKFALHLHPDKNKLPGAEAAFKMIGEAQRVLLDKDKRRLHDMKRKPFKRHAAPVPSYQQPQHAPPPPQQPRGFYTAPVFQSNVNVNAARNSFTAAGLRPESQPKPQAQPSGFGESRTFWTFCAFCHRRHECVKEFLHKQVMCPSCGKQSVAFQTAFQAQPAQPAQPTFSFYQQSKAPTQEAVHKQPESSVRVSPRKEASKAKSSGSSAEQHINGNGKRKKIVESSSESSYDWEEVAAGGQHSRRSVRSKQKVSYEENVCDGGKKEENNLFAKAVPNGKNRKEKAKDDQVGSSRSSGSSSDVEILECADPDFTNFEKLREESCFKAGQVWAMYDDMGKMPRYYANIRKVIREPKFMLKITWLEHKQDDERSKAWFRRKLPVSVGKYQLGGDDNISDTPSFSHLIHCRVRGIKDIVCVYPRIGETWALFKNWDINWLSPSRRHEYKYEFVEVLSEYAEGVPITVAFLRKVKGFASVFRRVTAAGGVRSNTFQIPPHEMLRFSHSIPSAKLTGKERSGVPVGSYELDTAALPQMIEECEEEAVPVQAAKSSNQARHHRSPPSSEPDCIVIPNYEFHDFSGERSEGKFTVGQIWSLNCKEEGLPKYYAKIQKVEWRPVFKLQINKLELESLPANATQWRDKRMPVTCGNFTLKEGQRETLTQVTSFSHEIKAHESSKNKYTILPKTGDIWAMYKNWSDAINVGSLKKCAYDVVEVLDDDESHIEVMMLERVDGFTSVFKEKVEGGMDVRKMIPRSEVLRFSHYVPRFRLTGEKGGALRGYVELDSTALSRNLLRA</sequence>
<dbReference type="Pfam" id="PF11926">
    <property type="entry name" value="DUF3444"/>
    <property type="match status" value="2"/>
</dbReference>
<feature type="region of interest" description="Disordered" evidence="1">
    <location>
        <begin position="258"/>
        <end position="343"/>
    </location>
</feature>
<name>A0ABC8M7P9_ERUVS</name>
<dbReference type="AlphaFoldDB" id="A0ABC8M7P9"/>
<evidence type="ECO:0000313" key="4">
    <source>
        <dbReference type="Proteomes" id="UP001642260"/>
    </source>
</evidence>
<dbReference type="InterPro" id="IPR024593">
    <property type="entry name" value="DUF3444"/>
</dbReference>
<feature type="region of interest" description="Disordered" evidence="1">
    <location>
        <begin position="357"/>
        <end position="385"/>
    </location>
</feature>